<dbReference type="InterPro" id="IPR003203">
    <property type="entry name" value="CobU/CobP"/>
</dbReference>
<evidence type="ECO:0000313" key="21">
    <source>
        <dbReference type="Proteomes" id="UP000729733"/>
    </source>
</evidence>
<comment type="catalytic activity">
    <reaction evidence="3">
        <text>adenosylcob(III)inamide + GTP = adenosylcob(III)inamide phosphate + GDP + H(+)</text>
        <dbReference type="Rhea" id="RHEA:15765"/>
        <dbReference type="ChEBI" id="CHEBI:2480"/>
        <dbReference type="ChEBI" id="CHEBI:15378"/>
        <dbReference type="ChEBI" id="CHEBI:37565"/>
        <dbReference type="ChEBI" id="CHEBI:58189"/>
        <dbReference type="ChEBI" id="CHEBI:58502"/>
        <dbReference type="EC" id="2.7.1.156"/>
    </reaction>
</comment>
<evidence type="ECO:0000256" key="1">
    <source>
        <dbReference type="ARBA" id="ARBA00000312"/>
    </source>
</evidence>
<dbReference type="GO" id="GO:0005525">
    <property type="term" value="F:GTP binding"/>
    <property type="evidence" value="ECO:0007669"/>
    <property type="project" value="UniProtKB-KW"/>
</dbReference>
<keyword evidence="14" id="KW-0067">ATP-binding</keyword>
<evidence type="ECO:0000256" key="13">
    <source>
        <dbReference type="ARBA" id="ARBA00022777"/>
    </source>
</evidence>
<dbReference type="GO" id="GO:0008820">
    <property type="term" value="F:cobinamide phosphate guanylyltransferase activity"/>
    <property type="evidence" value="ECO:0007669"/>
    <property type="project" value="UniProtKB-EC"/>
</dbReference>
<dbReference type="PIRSF" id="PIRSF006135">
    <property type="entry name" value="CobU"/>
    <property type="match status" value="1"/>
</dbReference>
<dbReference type="SUPFAM" id="SSF52540">
    <property type="entry name" value="P-loop containing nucleoside triphosphate hydrolases"/>
    <property type="match status" value="1"/>
</dbReference>
<dbReference type="InterPro" id="IPR027417">
    <property type="entry name" value="P-loop_NTPase"/>
</dbReference>
<dbReference type="GO" id="GO:0009236">
    <property type="term" value="P:cobalamin biosynthetic process"/>
    <property type="evidence" value="ECO:0007669"/>
    <property type="project" value="UniProtKB-KW"/>
</dbReference>
<evidence type="ECO:0000313" key="20">
    <source>
        <dbReference type="EMBL" id="MCC0175604.1"/>
    </source>
</evidence>
<reference evidence="20" key="1">
    <citation type="journal article" date="2021" name="Antonie Van Leeuwenhoek">
        <title>Draft genome and description of Waterburya agarophytonicola gen. nov. sp. nov. (Pleurocapsales, Cyanobacteria): a seaweed symbiont.</title>
        <authorList>
            <person name="Bonthond G."/>
            <person name="Shalygin S."/>
            <person name="Bayer T."/>
            <person name="Weinberger F."/>
        </authorList>
    </citation>
    <scope>NUCLEOTIDE SEQUENCE</scope>
    <source>
        <strain evidence="20">KI4</strain>
    </source>
</reference>
<sequence length="188" mass="20843">MTSNRQNQIILVTGASRSGKSEFAEMLAQKSHTSIIYVATAKVDPTDQEWQARILQHQQRRPTSWQTVTISDPKLSSYILQASASECLLIDSLGTWIANFLALDREEWEKISHNLLNGLKTSKAQIILVGEETGWGVVPAYPVGRLFRDRLGHLSRQIASLADTTYLVAGGHVLDLGLLGKPLSNYEI</sequence>
<dbReference type="EC" id="2.7.7.62" evidence="9"/>
<feature type="binding site" evidence="19">
    <location>
        <position position="91"/>
    </location>
    <ligand>
        <name>GTP</name>
        <dbReference type="ChEBI" id="CHEBI:37565"/>
    </ligand>
</feature>
<dbReference type="CDD" id="cd00544">
    <property type="entry name" value="CobU"/>
    <property type="match status" value="1"/>
</dbReference>
<evidence type="ECO:0000256" key="5">
    <source>
        <dbReference type="ARBA" id="ARBA00004692"/>
    </source>
</evidence>
<keyword evidence="13 20" id="KW-0418">Kinase</keyword>
<proteinExistence type="inferred from homology"/>
<evidence type="ECO:0000256" key="18">
    <source>
        <dbReference type="PIRSR" id="PIRSR006135-1"/>
    </source>
</evidence>
<keyword evidence="15 19" id="KW-0342">GTP-binding</keyword>
<evidence type="ECO:0000256" key="3">
    <source>
        <dbReference type="ARBA" id="ARBA00001522"/>
    </source>
</evidence>
<accession>A0A964FFA3</accession>
<comment type="pathway">
    <text evidence="6">Cofactor biosynthesis; adenosylcobalamin biosynthesis; adenosylcobalamin from cob(II)yrinate a,c-diamide: step 5/7.</text>
</comment>
<dbReference type="EC" id="2.7.1.156" evidence="8"/>
<feature type="binding site" evidence="19">
    <location>
        <begin position="39"/>
        <end position="41"/>
    </location>
    <ligand>
        <name>GTP</name>
        <dbReference type="ChEBI" id="CHEBI:37565"/>
    </ligand>
</feature>
<comment type="similarity">
    <text evidence="7">Belongs to the CobU/CobP family.</text>
</comment>
<evidence type="ECO:0000256" key="7">
    <source>
        <dbReference type="ARBA" id="ARBA00007490"/>
    </source>
</evidence>
<evidence type="ECO:0000256" key="9">
    <source>
        <dbReference type="ARBA" id="ARBA00012523"/>
    </source>
</evidence>
<dbReference type="GO" id="GO:0005524">
    <property type="term" value="F:ATP binding"/>
    <property type="evidence" value="ECO:0007669"/>
    <property type="project" value="UniProtKB-KW"/>
</dbReference>
<evidence type="ECO:0000256" key="11">
    <source>
        <dbReference type="ARBA" id="ARBA00022679"/>
    </source>
</evidence>
<organism evidence="20 21">
    <name type="scientific">Waterburya agarophytonicola KI4</name>
    <dbReference type="NCBI Taxonomy" id="2874699"/>
    <lineage>
        <taxon>Bacteria</taxon>
        <taxon>Bacillati</taxon>
        <taxon>Cyanobacteriota</taxon>
        <taxon>Cyanophyceae</taxon>
        <taxon>Pleurocapsales</taxon>
        <taxon>Hyellaceae</taxon>
        <taxon>Waterburya</taxon>
        <taxon>Waterburya agarophytonicola</taxon>
    </lineage>
</organism>
<evidence type="ECO:0000256" key="4">
    <source>
        <dbReference type="ARBA" id="ARBA00003889"/>
    </source>
</evidence>
<comment type="catalytic activity">
    <reaction evidence="2">
        <text>adenosylcob(III)inamide phosphate + GTP + H(+) = adenosylcob(III)inamide-GDP + diphosphate</text>
        <dbReference type="Rhea" id="RHEA:22712"/>
        <dbReference type="ChEBI" id="CHEBI:15378"/>
        <dbReference type="ChEBI" id="CHEBI:33019"/>
        <dbReference type="ChEBI" id="CHEBI:37565"/>
        <dbReference type="ChEBI" id="CHEBI:58502"/>
        <dbReference type="ChEBI" id="CHEBI:60487"/>
        <dbReference type="EC" id="2.7.7.62"/>
    </reaction>
</comment>
<dbReference type="RefSeq" id="WP_229638605.1">
    <property type="nucleotide sequence ID" value="NZ_JADWDC010000002.1"/>
</dbReference>
<keyword evidence="11 20" id="KW-0808">Transferase</keyword>
<dbReference type="Pfam" id="PF02283">
    <property type="entry name" value="CobU"/>
    <property type="match status" value="1"/>
</dbReference>
<feature type="binding site" evidence="19">
    <location>
        <begin position="14"/>
        <end position="21"/>
    </location>
    <ligand>
        <name>GTP</name>
        <dbReference type="ChEBI" id="CHEBI:37565"/>
    </ligand>
</feature>
<dbReference type="EMBL" id="JADWDC010000002">
    <property type="protein sequence ID" value="MCC0175604.1"/>
    <property type="molecule type" value="Genomic_DNA"/>
</dbReference>
<name>A0A964FFA3_9CYAN</name>
<evidence type="ECO:0000256" key="16">
    <source>
        <dbReference type="ARBA" id="ARBA00029570"/>
    </source>
</evidence>
<dbReference type="NCBIfam" id="NF004469">
    <property type="entry name" value="PRK05800.1"/>
    <property type="match status" value="1"/>
</dbReference>
<evidence type="ECO:0000256" key="15">
    <source>
        <dbReference type="ARBA" id="ARBA00023134"/>
    </source>
</evidence>
<dbReference type="Gene3D" id="3.40.50.300">
    <property type="entry name" value="P-loop containing nucleotide triphosphate hydrolases"/>
    <property type="match status" value="1"/>
</dbReference>
<evidence type="ECO:0000256" key="17">
    <source>
        <dbReference type="ARBA" id="ARBA00030571"/>
    </source>
</evidence>
<dbReference type="Proteomes" id="UP000729733">
    <property type="component" value="Unassembled WGS sequence"/>
</dbReference>
<comment type="catalytic activity">
    <reaction evidence="1">
        <text>adenosylcob(III)inamide + ATP = adenosylcob(III)inamide phosphate + ADP + H(+)</text>
        <dbReference type="Rhea" id="RHEA:15769"/>
        <dbReference type="ChEBI" id="CHEBI:2480"/>
        <dbReference type="ChEBI" id="CHEBI:15378"/>
        <dbReference type="ChEBI" id="CHEBI:30616"/>
        <dbReference type="ChEBI" id="CHEBI:58502"/>
        <dbReference type="ChEBI" id="CHEBI:456216"/>
        <dbReference type="EC" id="2.7.1.156"/>
    </reaction>
</comment>
<keyword evidence="20" id="KW-0548">Nucleotidyltransferase</keyword>
<evidence type="ECO:0000256" key="12">
    <source>
        <dbReference type="ARBA" id="ARBA00022741"/>
    </source>
</evidence>
<comment type="pathway">
    <text evidence="5">Cofactor biosynthesis; adenosylcobalamin biosynthesis; adenosylcobalamin from cob(II)yrinate a,c-diamide: step 6/7.</text>
</comment>
<evidence type="ECO:0000256" key="10">
    <source>
        <dbReference type="ARBA" id="ARBA00022573"/>
    </source>
</evidence>
<evidence type="ECO:0000256" key="14">
    <source>
        <dbReference type="ARBA" id="ARBA00022840"/>
    </source>
</evidence>
<comment type="function">
    <text evidence="4">Catalyzes ATP-dependent phosphorylation of adenosylcobinamide and addition of GMP to adenosylcobinamide phosphate.</text>
</comment>
<protein>
    <recommendedName>
        <fullName evidence="16">Adenosylcobinamide kinase</fullName>
        <ecNumber evidence="8">2.7.1.156</ecNumber>
        <ecNumber evidence="9">2.7.7.62</ecNumber>
    </recommendedName>
    <alternativeName>
        <fullName evidence="17">Adenosylcobinamide-phosphate guanylyltransferase</fullName>
    </alternativeName>
</protein>
<dbReference type="PANTHER" id="PTHR34848:SF1">
    <property type="entry name" value="BIFUNCTIONAL ADENOSYLCOBALAMIN BIOSYNTHESIS PROTEIN COBU"/>
    <property type="match status" value="1"/>
</dbReference>
<keyword evidence="21" id="KW-1185">Reference proteome</keyword>
<evidence type="ECO:0000256" key="19">
    <source>
        <dbReference type="PIRSR" id="PIRSR006135-2"/>
    </source>
</evidence>
<keyword evidence="12 19" id="KW-0547">Nucleotide-binding</keyword>
<dbReference type="GO" id="GO:0043752">
    <property type="term" value="F:adenosylcobinamide kinase activity"/>
    <property type="evidence" value="ECO:0007669"/>
    <property type="project" value="UniProtKB-EC"/>
</dbReference>
<keyword evidence="10" id="KW-0169">Cobalamin biosynthesis</keyword>
<evidence type="ECO:0000256" key="8">
    <source>
        <dbReference type="ARBA" id="ARBA00012016"/>
    </source>
</evidence>
<dbReference type="AlphaFoldDB" id="A0A964FFA3"/>
<dbReference type="PANTHER" id="PTHR34848">
    <property type="match status" value="1"/>
</dbReference>
<evidence type="ECO:0000256" key="6">
    <source>
        <dbReference type="ARBA" id="ARBA00005159"/>
    </source>
</evidence>
<gene>
    <name evidence="20" type="primary">cobU</name>
    <name evidence="20" type="ORF">I4641_01235</name>
</gene>
<comment type="caution">
    <text evidence="20">The sequence shown here is derived from an EMBL/GenBank/DDBJ whole genome shotgun (WGS) entry which is preliminary data.</text>
</comment>
<evidence type="ECO:0000256" key="2">
    <source>
        <dbReference type="ARBA" id="ARBA00000711"/>
    </source>
</evidence>
<feature type="active site" description="GMP-histidine intermediate" evidence="18">
    <location>
        <position position="57"/>
    </location>
</feature>